<proteinExistence type="predicted"/>
<name>A0A8S5RD68_9VIRU</name>
<sequence length="29" mass="3369">MCSIFILCIYSNSARLRLHSCIYCNCPMI</sequence>
<dbReference type="EMBL" id="BK059093">
    <property type="protein sequence ID" value="DAE29091.1"/>
    <property type="molecule type" value="Genomic_DNA"/>
</dbReference>
<reference evidence="1" key="1">
    <citation type="journal article" date="2021" name="Proc. Natl. Acad. Sci. U.S.A.">
        <title>A Catalog of Tens of Thousands of Viruses from Human Metagenomes Reveals Hidden Associations with Chronic Diseases.</title>
        <authorList>
            <person name="Tisza M.J."/>
            <person name="Buck C.B."/>
        </authorList>
    </citation>
    <scope>NUCLEOTIDE SEQUENCE</scope>
    <source>
        <strain evidence="1">Ctx9V1</strain>
    </source>
</reference>
<accession>A0A8S5RD68</accession>
<organism evidence="1">
    <name type="scientific">virus sp. ctx9V1</name>
    <dbReference type="NCBI Taxonomy" id="2828001"/>
    <lineage>
        <taxon>Viruses</taxon>
    </lineage>
</organism>
<evidence type="ECO:0000313" key="1">
    <source>
        <dbReference type="EMBL" id="DAE29091.1"/>
    </source>
</evidence>
<protein>
    <submittedName>
        <fullName evidence="1">Uncharacterized protein</fullName>
    </submittedName>
</protein>